<feature type="compositionally biased region" description="Low complexity" evidence="1">
    <location>
        <begin position="72"/>
        <end position="84"/>
    </location>
</feature>
<accession>A0A8C0DHH7</accession>
<feature type="region of interest" description="Disordered" evidence="1">
    <location>
        <begin position="1"/>
        <end position="113"/>
    </location>
</feature>
<reference evidence="2" key="1">
    <citation type="submission" date="2023-09" db="UniProtKB">
        <authorList>
            <consortium name="Ensembl"/>
        </authorList>
    </citation>
    <scope>IDENTIFICATION</scope>
</reference>
<protein>
    <submittedName>
        <fullName evidence="2">Uncharacterized protein</fullName>
    </submittedName>
</protein>
<dbReference type="GeneTree" id="ENSGT01010000230265"/>
<evidence type="ECO:0000256" key="1">
    <source>
        <dbReference type="SAM" id="MobiDB-lite"/>
    </source>
</evidence>
<dbReference type="AlphaFoldDB" id="A0A8C0DHH7"/>
<name>A0A8C0DHH7_BALMU</name>
<feature type="compositionally biased region" description="Polar residues" evidence="1">
    <location>
        <begin position="99"/>
        <end position="113"/>
    </location>
</feature>
<feature type="compositionally biased region" description="Low complexity" evidence="1">
    <location>
        <begin position="12"/>
        <end position="23"/>
    </location>
</feature>
<evidence type="ECO:0000313" key="2">
    <source>
        <dbReference type="Ensembl" id="ENSBMSP00010021183.1"/>
    </source>
</evidence>
<sequence length="154" mass="15780">MAEPRPQWAPEGTAGRAAVARATKSPCKNPPTPGSRSGGVSGLPLPPPRISAGGVFVSPRTGNGDRPEVTRAPLAPAAATSPLTQGAPPLARSSFRPLLTSTSGKSRVPNPTDQRVAAPHAKFTQPAFAPFIFLSAHPPSSHLRRSPDLVGGSC</sequence>
<organism evidence="2">
    <name type="scientific">Balaenoptera musculus</name>
    <name type="common">Blue whale</name>
    <dbReference type="NCBI Taxonomy" id="9771"/>
    <lineage>
        <taxon>Eukaryota</taxon>
        <taxon>Metazoa</taxon>
        <taxon>Chordata</taxon>
        <taxon>Craniata</taxon>
        <taxon>Vertebrata</taxon>
        <taxon>Euteleostomi</taxon>
        <taxon>Mammalia</taxon>
        <taxon>Eutheria</taxon>
        <taxon>Laurasiatheria</taxon>
        <taxon>Artiodactyla</taxon>
        <taxon>Whippomorpha</taxon>
        <taxon>Cetacea</taxon>
        <taxon>Mysticeti</taxon>
        <taxon>Balaenopteridae</taxon>
        <taxon>Balaenoptera</taxon>
    </lineage>
</organism>
<proteinExistence type="predicted"/>
<dbReference type="Ensembl" id="ENSBMST00010023364.1">
    <property type="protein sequence ID" value="ENSBMSP00010021183.1"/>
    <property type="gene ID" value="ENSBMSG00010015420.1"/>
</dbReference>